<accession>A0ABZ2KWW0</accession>
<gene>
    <name evidence="2" type="ORF">LVJ94_40550</name>
</gene>
<proteinExistence type="predicted"/>
<name>A0ABZ2KWW0_9BACT</name>
<evidence type="ECO:0000256" key="1">
    <source>
        <dbReference type="SAM" id="MobiDB-lite"/>
    </source>
</evidence>
<protein>
    <recommendedName>
        <fullName evidence="4">Outer membrane protein beta-barrel domain-containing protein</fullName>
    </recommendedName>
</protein>
<reference evidence="2" key="1">
    <citation type="submission" date="2021-12" db="EMBL/GenBank/DDBJ databases">
        <title>Discovery of the Pendulisporaceae a myxobacterial family with distinct sporulation behavior and unique specialized metabolism.</title>
        <authorList>
            <person name="Garcia R."/>
            <person name="Popoff A."/>
            <person name="Bader C.D."/>
            <person name="Loehr J."/>
            <person name="Walesch S."/>
            <person name="Walt C."/>
            <person name="Boldt J."/>
            <person name="Bunk B."/>
            <person name="Haeckl F.J.F.P.J."/>
            <person name="Gunesch A.P."/>
            <person name="Birkelbach J."/>
            <person name="Nuebel U."/>
            <person name="Pietschmann T."/>
            <person name="Bach T."/>
            <person name="Mueller R."/>
        </authorList>
    </citation>
    <scope>NUCLEOTIDE SEQUENCE</scope>
    <source>
        <strain evidence="2">MSr11367</strain>
    </source>
</reference>
<evidence type="ECO:0000313" key="2">
    <source>
        <dbReference type="EMBL" id="WXB03184.1"/>
    </source>
</evidence>
<sequence>MAAWLGAAGPAHAENTSRVPSTSPESLVGRPHTIAELEAGIIALPNAPISRRQEGGETPFGTIGKGDATVLVGMHLLYRASPAFAFGAGFLLGPQPTSDTQYGGQTGLKRSHARSYLLVGGELRYIPFRSKTLEAWFGLTVGGVIIADRFSTDTGEKVPAILGVPAVTVRTEGYTVGVEVGGSWVFADRWVAGIIARTDRWKLPDSPQCTSIGDCGTLTGTVESIQFGLTIGYRIPL</sequence>
<feature type="compositionally biased region" description="Polar residues" evidence="1">
    <location>
        <begin position="14"/>
        <end position="25"/>
    </location>
</feature>
<feature type="compositionally biased region" description="Low complexity" evidence="1">
    <location>
        <begin position="1"/>
        <end position="13"/>
    </location>
</feature>
<keyword evidence="3" id="KW-1185">Reference proteome</keyword>
<feature type="region of interest" description="Disordered" evidence="1">
    <location>
        <begin position="1"/>
        <end position="28"/>
    </location>
</feature>
<evidence type="ECO:0000313" key="3">
    <source>
        <dbReference type="Proteomes" id="UP001374803"/>
    </source>
</evidence>
<organism evidence="2 3">
    <name type="scientific">Pendulispora rubella</name>
    <dbReference type="NCBI Taxonomy" id="2741070"/>
    <lineage>
        <taxon>Bacteria</taxon>
        <taxon>Pseudomonadati</taxon>
        <taxon>Myxococcota</taxon>
        <taxon>Myxococcia</taxon>
        <taxon>Myxococcales</taxon>
        <taxon>Sorangiineae</taxon>
        <taxon>Pendulisporaceae</taxon>
        <taxon>Pendulispora</taxon>
    </lineage>
</organism>
<dbReference type="RefSeq" id="WP_394832811.1">
    <property type="nucleotide sequence ID" value="NZ_CP089983.1"/>
</dbReference>
<dbReference type="EMBL" id="CP089983">
    <property type="protein sequence ID" value="WXB03184.1"/>
    <property type="molecule type" value="Genomic_DNA"/>
</dbReference>
<dbReference type="Proteomes" id="UP001374803">
    <property type="component" value="Chromosome"/>
</dbReference>
<evidence type="ECO:0008006" key="4">
    <source>
        <dbReference type="Google" id="ProtNLM"/>
    </source>
</evidence>